<dbReference type="Gene3D" id="2.60.40.1890">
    <property type="entry name" value="PCu(A)C copper chaperone"/>
    <property type="match status" value="1"/>
</dbReference>
<dbReference type="InterPro" id="IPR036182">
    <property type="entry name" value="PCuAC_sf"/>
</dbReference>
<keyword evidence="1" id="KW-0732">Signal</keyword>
<dbReference type="InterPro" id="IPR058248">
    <property type="entry name" value="Lxx211020-like"/>
</dbReference>
<dbReference type="SUPFAM" id="SSF110087">
    <property type="entry name" value="DR1885-like metal-binding protein"/>
    <property type="match status" value="1"/>
</dbReference>
<dbReference type="Pfam" id="PF04314">
    <property type="entry name" value="PCuAC"/>
    <property type="match status" value="1"/>
</dbReference>
<reference evidence="2 3" key="1">
    <citation type="submission" date="2019-10" db="EMBL/GenBank/DDBJ databases">
        <authorList>
            <person name="Karimi E."/>
        </authorList>
    </citation>
    <scope>NUCLEOTIDE SEQUENCE [LARGE SCALE GENOMIC DNA]</scope>
    <source>
        <strain evidence="2">Aeromonas sp. 8C</strain>
    </source>
</reference>
<accession>A0A653L6Z6</accession>
<dbReference type="PANTHER" id="PTHR36302">
    <property type="entry name" value="BLR7088 PROTEIN"/>
    <property type="match status" value="1"/>
</dbReference>
<name>A0A653L6Z6_AERVE</name>
<gene>
    <name evidence="2" type="ORF">AERO8C_50184</name>
</gene>
<dbReference type="Proteomes" id="UP000439123">
    <property type="component" value="Unassembled WGS sequence"/>
</dbReference>
<dbReference type="EMBL" id="CABWLC010000018">
    <property type="protein sequence ID" value="VXA87425.1"/>
    <property type="molecule type" value="Genomic_DNA"/>
</dbReference>
<dbReference type="RefSeq" id="WP_159157658.1">
    <property type="nucleotide sequence ID" value="NZ_JAAKOR010000010.1"/>
</dbReference>
<sequence>MFKRAFYSLLVLGMAAPALAKVEAVDGYVRLLPPGSPNTAAFMVLKNDADQPVKLVAAASAAAGRAELHTHLHENGVMKMRQVENIEIPAKGEAVLKPGSLHIMLFEVGTLSEQTPFPLTLTMDDGQKLDLSLPVKPIEPMAEMKHMKH</sequence>
<evidence type="ECO:0000256" key="1">
    <source>
        <dbReference type="SAM" id="SignalP"/>
    </source>
</evidence>
<evidence type="ECO:0000313" key="2">
    <source>
        <dbReference type="EMBL" id="VXA87425.1"/>
    </source>
</evidence>
<dbReference type="AlphaFoldDB" id="A0A653L6Z6"/>
<feature type="signal peptide" evidence="1">
    <location>
        <begin position="1"/>
        <end position="20"/>
    </location>
</feature>
<dbReference type="PANTHER" id="PTHR36302:SF1">
    <property type="entry name" value="COPPER CHAPERONE PCU(A)C"/>
    <property type="match status" value="1"/>
</dbReference>
<proteinExistence type="predicted"/>
<protein>
    <submittedName>
        <fullName evidence="2">Transporter</fullName>
    </submittedName>
</protein>
<dbReference type="InterPro" id="IPR007410">
    <property type="entry name" value="LpqE-like"/>
</dbReference>
<feature type="chain" id="PRO_5025017645" evidence="1">
    <location>
        <begin position="21"/>
        <end position="149"/>
    </location>
</feature>
<organism evidence="2 3">
    <name type="scientific">Aeromonas veronii</name>
    <dbReference type="NCBI Taxonomy" id="654"/>
    <lineage>
        <taxon>Bacteria</taxon>
        <taxon>Pseudomonadati</taxon>
        <taxon>Pseudomonadota</taxon>
        <taxon>Gammaproteobacteria</taxon>
        <taxon>Aeromonadales</taxon>
        <taxon>Aeromonadaceae</taxon>
        <taxon>Aeromonas</taxon>
    </lineage>
</organism>
<evidence type="ECO:0000313" key="3">
    <source>
        <dbReference type="Proteomes" id="UP000439123"/>
    </source>
</evidence>